<dbReference type="Pfam" id="PF07686">
    <property type="entry name" value="V-set"/>
    <property type="match status" value="1"/>
</dbReference>
<keyword evidence="2" id="KW-1064">Adaptive immunity</keyword>
<dbReference type="InterPro" id="IPR007110">
    <property type="entry name" value="Ig-like_dom"/>
</dbReference>
<evidence type="ECO:0000256" key="3">
    <source>
        <dbReference type="ARBA" id="ARBA00023170"/>
    </source>
</evidence>
<dbReference type="PROSITE" id="PS50835">
    <property type="entry name" value="IG_LIKE"/>
    <property type="match status" value="1"/>
</dbReference>
<keyword evidence="1" id="KW-0732">Signal</keyword>
<dbReference type="CDD" id="cd00099">
    <property type="entry name" value="IgV"/>
    <property type="match status" value="1"/>
</dbReference>
<dbReference type="GO" id="GO:0002250">
    <property type="term" value="P:adaptive immune response"/>
    <property type="evidence" value="ECO:0007669"/>
    <property type="project" value="UniProtKB-KW"/>
</dbReference>
<dbReference type="InterPro" id="IPR036179">
    <property type="entry name" value="Ig-like_dom_sf"/>
</dbReference>
<dbReference type="PANTHER" id="PTHR19367:SF18">
    <property type="entry name" value="T CELL RECEPTOR ALPHA VARIABLE 16"/>
    <property type="match status" value="1"/>
</dbReference>
<dbReference type="InterPro" id="IPR051287">
    <property type="entry name" value="TCR_variable_region"/>
</dbReference>
<evidence type="ECO:0000313" key="7">
    <source>
        <dbReference type="Ensembl" id="ENSSLDP00000011934.1"/>
    </source>
</evidence>
<dbReference type="InterPro" id="IPR013106">
    <property type="entry name" value="Ig_V-set"/>
</dbReference>
<dbReference type="GO" id="GO:0042101">
    <property type="term" value="C:T cell receptor complex"/>
    <property type="evidence" value="ECO:0007669"/>
    <property type="project" value="UniProtKB-KW"/>
</dbReference>
<dbReference type="SUPFAM" id="SSF48726">
    <property type="entry name" value="Immunoglobulin"/>
    <property type="match status" value="1"/>
</dbReference>
<keyword evidence="5" id="KW-0391">Immunity</keyword>
<evidence type="ECO:0000256" key="2">
    <source>
        <dbReference type="ARBA" id="ARBA00023130"/>
    </source>
</evidence>
<keyword evidence="8" id="KW-1185">Reference proteome</keyword>
<accession>A0A3B4X2Z7</accession>
<evidence type="ECO:0000259" key="6">
    <source>
        <dbReference type="PROSITE" id="PS50835"/>
    </source>
</evidence>
<dbReference type="Gene3D" id="2.60.40.10">
    <property type="entry name" value="Immunoglobulins"/>
    <property type="match status" value="1"/>
</dbReference>
<dbReference type="InterPro" id="IPR013783">
    <property type="entry name" value="Ig-like_fold"/>
</dbReference>
<evidence type="ECO:0000256" key="4">
    <source>
        <dbReference type="ARBA" id="ARBA00023319"/>
    </source>
</evidence>
<evidence type="ECO:0000313" key="8">
    <source>
        <dbReference type="Proteomes" id="UP000261360"/>
    </source>
</evidence>
<reference evidence="7" key="2">
    <citation type="submission" date="2025-09" db="UniProtKB">
        <authorList>
            <consortium name="Ensembl"/>
        </authorList>
    </citation>
    <scope>IDENTIFICATION</scope>
</reference>
<evidence type="ECO:0000256" key="1">
    <source>
        <dbReference type="ARBA" id="ARBA00022729"/>
    </source>
</evidence>
<evidence type="ECO:0000256" key="5">
    <source>
        <dbReference type="ARBA" id="ARBA00043266"/>
    </source>
</evidence>
<feature type="domain" description="Ig-like" evidence="6">
    <location>
        <begin position="7"/>
        <end position="108"/>
    </location>
</feature>
<dbReference type="PANTHER" id="PTHR19367">
    <property type="entry name" value="T-CELL RECEPTOR ALPHA CHAIN V REGION"/>
    <property type="match status" value="1"/>
</dbReference>
<dbReference type="SMART" id="SM00406">
    <property type="entry name" value="IGv"/>
    <property type="match status" value="1"/>
</dbReference>
<dbReference type="Ensembl" id="ENSSLDT00000012370.1">
    <property type="protein sequence ID" value="ENSSLDP00000011934.1"/>
    <property type="gene ID" value="ENSSLDG00000009504.1"/>
</dbReference>
<keyword evidence="5" id="KW-1279">T cell receptor</keyword>
<protein>
    <recommendedName>
        <fullName evidence="6">Ig-like domain-containing protein</fullName>
    </recommendedName>
</protein>
<sequence length="108" mass="12404">SFSLLFPGLIAGDTISPARNEVSGREGESVKLSCQYQTTETYIYLYWYRHDSDLQAPQFILWKGAKRETRQYNPTPSRYQSRTTGTSTELTISRLTLNDTALYYCISD</sequence>
<dbReference type="AlphaFoldDB" id="A0A3B4X2Z7"/>
<keyword evidence="3" id="KW-0675">Receptor</keyword>
<dbReference type="Proteomes" id="UP000261360">
    <property type="component" value="Unplaced"/>
</dbReference>
<keyword evidence="4" id="KW-0393">Immunoglobulin domain</keyword>
<organism evidence="7 8">
    <name type="scientific">Seriola lalandi dorsalis</name>
    <dbReference type="NCBI Taxonomy" id="1841481"/>
    <lineage>
        <taxon>Eukaryota</taxon>
        <taxon>Metazoa</taxon>
        <taxon>Chordata</taxon>
        <taxon>Craniata</taxon>
        <taxon>Vertebrata</taxon>
        <taxon>Euteleostomi</taxon>
        <taxon>Actinopterygii</taxon>
        <taxon>Neopterygii</taxon>
        <taxon>Teleostei</taxon>
        <taxon>Neoteleostei</taxon>
        <taxon>Acanthomorphata</taxon>
        <taxon>Carangaria</taxon>
        <taxon>Carangiformes</taxon>
        <taxon>Carangidae</taxon>
        <taxon>Seriola</taxon>
    </lineage>
</organism>
<reference evidence="7" key="1">
    <citation type="submission" date="2025-08" db="UniProtKB">
        <authorList>
            <consortium name="Ensembl"/>
        </authorList>
    </citation>
    <scope>IDENTIFICATION</scope>
</reference>
<name>A0A3B4X2Z7_SERLL</name>
<proteinExistence type="predicted"/>
<dbReference type="GeneTree" id="ENSGT01000000214796"/>